<feature type="region of interest" description="Disordered" evidence="1">
    <location>
        <begin position="243"/>
        <end position="274"/>
    </location>
</feature>
<organism evidence="3 4">
    <name type="scientific">Rehmannia glutinosa</name>
    <name type="common">Chinese foxglove</name>
    <dbReference type="NCBI Taxonomy" id="99300"/>
    <lineage>
        <taxon>Eukaryota</taxon>
        <taxon>Viridiplantae</taxon>
        <taxon>Streptophyta</taxon>
        <taxon>Embryophyta</taxon>
        <taxon>Tracheophyta</taxon>
        <taxon>Spermatophyta</taxon>
        <taxon>Magnoliopsida</taxon>
        <taxon>eudicotyledons</taxon>
        <taxon>Gunneridae</taxon>
        <taxon>Pentapetalae</taxon>
        <taxon>asterids</taxon>
        <taxon>lamiids</taxon>
        <taxon>Lamiales</taxon>
        <taxon>Orobanchaceae</taxon>
        <taxon>Rehmannieae</taxon>
        <taxon>Rehmannia</taxon>
    </lineage>
</organism>
<dbReference type="InterPro" id="IPR029472">
    <property type="entry name" value="Copia-like_N"/>
</dbReference>
<dbReference type="Pfam" id="PF14223">
    <property type="entry name" value="Retrotran_gag_2"/>
    <property type="match status" value="1"/>
</dbReference>
<accession>A0ABR0WWC0</accession>
<dbReference type="PANTHER" id="PTHR47481:SF31">
    <property type="entry name" value="OS01G0873500 PROTEIN"/>
    <property type="match status" value="1"/>
</dbReference>
<keyword evidence="4" id="KW-1185">Reference proteome</keyword>
<feature type="domain" description="Retrotransposon Copia-like N-terminal" evidence="2">
    <location>
        <begin position="29"/>
        <end position="68"/>
    </location>
</feature>
<evidence type="ECO:0000313" key="4">
    <source>
        <dbReference type="Proteomes" id="UP001318860"/>
    </source>
</evidence>
<gene>
    <name evidence="3" type="ORF">DH2020_014403</name>
</gene>
<sequence length="274" mass="30762">MEDPKTPGSGPQIINPQSMQSPIIQPQNQVITVKLTDNNYFLWKIQILTAVRGRGLLVFLTGKIQPPEKFLINTETQKAKSNPEYEIYLRQDQLLASWILSTLSESVLVLAVGLDNALEIWNCLEMNFSSQSKARLMQYKFQLQNLKKISMSMRDYLNKAKICCDAIASAGNKLSKEDQVLYVLSGLPSEYNPVIVTITSAIDFFSMSEASALLMSFESRLDLVSDITTNTIGESFTANFAQSGQRRNNGFTTPNRGRGTPFQRGRGRVNYRGR</sequence>
<feature type="compositionally biased region" description="Polar residues" evidence="1">
    <location>
        <begin position="243"/>
        <end position="255"/>
    </location>
</feature>
<evidence type="ECO:0000259" key="2">
    <source>
        <dbReference type="Pfam" id="PF14244"/>
    </source>
</evidence>
<dbReference type="EMBL" id="JABTTQ020000007">
    <property type="protein sequence ID" value="KAK6151768.1"/>
    <property type="molecule type" value="Genomic_DNA"/>
</dbReference>
<evidence type="ECO:0000256" key="1">
    <source>
        <dbReference type="SAM" id="MobiDB-lite"/>
    </source>
</evidence>
<dbReference type="Proteomes" id="UP001318860">
    <property type="component" value="Unassembled WGS sequence"/>
</dbReference>
<protein>
    <recommendedName>
        <fullName evidence="2">Retrotransposon Copia-like N-terminal domain-containing protein</fullName>
    </recommendedName>
</protein>
<comment type="caution">
    <text evidence="3">The sequence shown here is derived from an EMBL/GenBank/DDBJ whole genome shotgun (WGS) entry which is preliminary data.</text>
</comment>
<name>A0ABR0WWC0_REHGL</name>
<feature type="compositionally biased region" description="Basic residues" evidence="1">
    <location>
        <begin position="265"/>
        <end position="274"/>
    </location>
</feature>
<dbReference type="Pfam" id="PF14244">
    <property type="entry name" value="Retrotran_gag_3"/>
    <property type="match status" value="1"/>
</dbReference>
<dbReference type="PANTHER" id="PTHR47481">
    <property type="match status" value="1"/>
</dbReference>
<evidence type="ECO:0000313" key="3">
    <source>
        <dbReference type="EMBL" id="KAK6151768.1"/>
    </source>
</evidence>
<reference evidence="3 4" key="1">
    <citation type="journal article" date="2021" name="Comput. Struct. Biotechnol. J.">
        <title>De novo genome assembly of the potent medicinal plant Rehmannia glutinosa using nanopore technology.</title>
        <authorList>
            <person name="Ma L."/>
            <person name="Dong C."/>
            <person name="Song C."/>
            <person name="Wang X."/>
            <person name="Zheng X."/>
            <person name="Niu Y."/>
            <person name="Chen S."/>
            <person name="Feng W."/>
        </authorList>
    </citation>
    <scope>NUCLEOTIDE SEQUENCE [LARGE SCALE GENOMIC DNA]</scope>
    <source>
        <strain evidence="3">DH-2019</strain>
    </source>
</reference>
<proteinExistence type="predicted"/>